<dbReference type="EMBL" id="LR862142">
    <property type="protein sequence ID" value="CAD1822825.1"/>
    <property type="molecule type" value="Genomic_DNA"/>
</dbReference>
<accession>A0A6V7NW81</accession>
<proteinExistence type="predicted"/>
<protein>
    <submittedName>
        <fullName evidence="1">Uncharacterized protein</fullName>
    </submittedName>
</protein>
<sequence length="134" mass="14770">MVYLRGGVQSRAGGKPLTVLSKTVNNSPSYLCPPLSGGFAAKIRRGVDTRGIAEKVVKGPRLEKTVNYLPSSWEMHIDFERFTVFMRKIPPSANVAKGEDLDSFREGNEIECETESLRDGMDIPVSLVTPVLED</sequence>
<organism evidence="1">
    <name type="scientific">Ananas comosus var. bracteatus</name>
    <name type="common">red pineapple</name>
    <dbReference type="NCBI Taxonomy" id="296719"/>
    <lineage>
        <taxon>Eukaryota</taxon>
        <taxon>Viridiplantae</taxon>
        <taxon>Streptophyta</taxon>
        <taxon>Embryophyta</taxon>
        <taxon>Tracheophyta</taxon>
        <taxon>Spermatophyta</taxon>
        <taxon>Magnoliopsida</taxon>
        <taxon>Liliopsida</taxon>
        <taxon>Poales</taxon>
        <taxon>Bromeliaceae</taxon>
        <taxon>Bromelioideae</taxon>
        <taxon>Ananas</taxon>
    </lineage>
</organism>
<evidence type="ECO:0000313" key="1">
    <source>
        <dbReference type="EMBL" id="CAD1822825.1"/>
    </source>
</evidence>
<gene>
    <name evidence="1" type="ORF">CB5_LOCUS6036</name>
</gene>
<dbReference type="AlphaFoldDB" id="A0A6V7NW81"/>
<name>A0A6V7NW81_ANACO</name>
<reference evidence="1" key="1">
    <citation type="submission" date="2020-07" db="EMBL/GenBank/DDBJ databases">
        <authorList>
            <person name="Lin J."/>
        </authorList>
    </citation>
    <scope>NUCLEOTIDE SEQUENCE</scope>
</reference>